<name>A0A0H4VFB4_9SPHN</name>
<keyword evidence="1" id="KW-0175">Coiled coil</keyword>
<reference evidence="4" key="2">
    <citation type="submission" date="2015-04" db="EMBL/GenBank/DDBJ databases">
        <title>The complete genome sequence of Erythrobacter sp. s21-N3.</title>
        <authorList>
            <person name="Zhuang L."/>
            <person name="Liu Y."/>
            <person name="Shao Z."/>
        </authorList>
    </citation>
    <scope>NUCLEOTIDE SEQUENCE [LARGE SCALE GENOMIC DNA]</scope>
    <source>
        <strain evidence="4">s21-N3</strain>
    </source>
</reference>
<dbReference type="EMBL" id="CP011310">
    <property type="protein sequence ID" value="AKQ41531.1"/>
    <property type="molecule type" value="Genomic_DNA"/>
</dbReference>
<dbReference type="InterPro" id="IPR045496">
    <property type="entry name" value="DUF6437"/>
</dbReference>
<organism evidence="3 4">
    <name type="scientific">Aurantiacibacter atlanticus</name>
    <dbReference type="NCBI Taxonomy" id="1648404"/>
    <lineage>
        <taxon>Bacteria</taxon>
        <taxon>Pseudomonadati</taxon>
        <taxon>Pseudomonadota</taxon>
        <taxon>Alphaproteobacteria</taxon>
        <taxon>Sphingomonadales</taxon>
        <taxon>Erythrobacteraceae</taxon>
        <taxon>Aurantiacibacter</taxon>
    </lineage>
</organism>
<feature type="coiled-coil region" evidence="1">
    <location>
        <begin position="4"/>
        <end position="31"/>
    </location>
</feature>
<proteinExistence type="predicted"/>
<gene>
    <name evidence="3" type="ORF">CP97_05105</name>
</gene>
<evidence type="ECO:0000259" key="2">
    <source>
        <dbReference type="Pfam" id="PF20031"/>
    </source>
</evidence>
<evidence type="ECO:0000313" key="4">
    <source>
        <dbReference type="Proteomes" id="UP000059113"/>
    </source>
</evidence>
<reference evidence="3 4" key="1">
    <citation type="journal article" date="2015" name="Int. J. Syst. Evol. Microbiol.">
        <title>Erythrobacter atlanticus sp. nov., a bacterium from ocean sediment able to degrade polycyclic aromatic hydrocarbons.</title>
        <authorList>
            <person name="Zhuang L."/>
            <person name="Liu Y."/>
            <person name="Wang L."/>
            <person name="Wang W."/>
            <person name="Shao Z."/>
        </authorList>
    </citation>
    <scope>NUCLEOTIDE SEQUENCE [LARGE SCALE GENOMIC DNA]</scope>
    <source>
        <strain evidence="4">s21-N3</strain>
    </source>
</reference>
<protein>
    <recommendedName>
        <fullName evidence="2">DUF64370 domain-containing protein</fullName>
    </recommendedName>
</protein>
<evidence type="ECO:0000313" key="3">
    <source>
        <dbReference type="EMBL" id="AKQ41531.1"/>
    </source>
</evidence>
<keyword evidence="4" id="KW-1185">Reference proteome</keyword>
<sequence length="88" mass="9588">MPSQRSAIAALKKLEADREALDQRQRDLEEKAAIELGQMFLGTGIETFSKKGIRKAGELLGKLGEEEGLRRLEAARPAPAREPQTSAG</sequence>
<evidence type="ECO:0000256" key="1">
    <source>
        <dbReference type="SAM" id="Coils"/>
    </source>
</evidence>
<dbReference type="Pfam" id="PF20031">
    <property type="entry name" value="DUF6437"/>
    <property type="match status" value="1"/>
</dbReference>
<dbReference type="AlphaFoldDB" id="A0A0H4VFB4"/>
<dbReference type="PATRIC" id="fig|1648404.4.peg.1065"/>
<dbReference type="KEGG" id="ery:CP97_05105"/>
<accession>A0A0H4VFB4</accession>
<dbReference type="RefSeq" id="WP_048885054.1">
    <property type="nucleotide sequence ID" value="NZ_CP011310.1"/>
</dbReference>
<dbReference type="OrthoDB" id="7596182at2"/>
<feature type="domain" description="DUF64370" evidence="2">
    <location>
        <begin position="1"/>
        <end position="75"/>
    </location>
</feature>
<dbReference type="Proteomes" id="UP000059113">
    <property type="component" value="Chromosome"/>
</dbReference>